<dbReference type="GO" id="GO:0003700">
    <property type="term" value="F:DNA-binding transcription factor activity"/>
    <property type="evidence" value="ECO:0007669"/>
    <property type="project" value="InterPro"/>
</dbReference>
<protein>
    <recommendedName>
        <fullName evidence="2">TEA domain-containing protein</fullName>
    </recommendedName>
</protein>
<evidence type="ECO:0000259" key="2">
    <source>
        <dbReference type="Pfam" id="PF01285"/>
    </source>
</evidence>
<feature type="domain" description="TEA" evidence="2">
    <location>
        <begin position="24"/>
        <end position="75"/>
    </location>
</feature>
<sequence length="118" mass="13801">MVCTGFQGVINKVLVYLIYRYPIGLEKYQPNHSHQSLRLGRFCGRNRFISDYIFNKTGRRRSNKQVATRLGQLKEWSGECQAQRRLKTQTLKAMQIEVRAPLNNSFETAQADGWTVRY</sequence>
<gene>
    <name evidence="3" type="ORF">R3P38DRAFT_2617176</name>
</gene>
<reference evidence="3 4" key="1">
    <citation type="journal article" date="2024" name="J Genomics">
        <title>Draft genome sequencing and assembly of Favolaschia claudopus CIRM-BRFM 2984 isolated from oak limbs.</title>
        <authorList>
            <person name="Navarro D."/>
            <person name="Drula E."/>
            <person name="Chaduli D."/>
            <person name="Cazenave R."/>
            <person name="Ahrendt S."/>
            <person name="Wang J."/>
            <person name="Lipzen A."/>
            <person name="Daum C."/>
            <person name="Barry K."/>
            <person name="Grigoriev I.V."/>
            <person name="Favel A."/>
            <person name="Rosso M.N."/>
            <person name="Martin F."/>
        </authorList>
    </citation>
    <scope>NUCLEOTIDE SEQUENCE [LARGE SCALE GENOMIC DNA]</scope>
    <source>
        <strain evidence="3 4">CIRM-BRFM 2984</strain>
    </source>
</reference>
<dbReference type="InterPro" id="IPR038096">
    <property type="entry name" value="TEA/ATTS_sf"/>
</dbReference>
<dbReference type="AlphaFoldDB" id="A0AAW0C9B6"/>
<evidence type="ECO:0000313" key="4">
    <source>
        <dbReference type="Proteomes" id="UP001362999"/>
    </source>
</evidence>
<dbReference type="EMBL" id="JAWWNJ010000020">
    <property type="protein sequence ID" value="KAK7034998.1"/>
    <property type="molecule type" value="Genomic_DNA"/>
</dbReference>
<dbReference type="Proteomes" id="UP001362999">
    <property type="component" value="Unassembled WGS sequence"/>
</dbReference>
<dbReference type="Pfam" id="PF01285">
    <property type="entry name" value="TEA"/>
    <property type="match status" value="1"/>
</dbReference>
<comment type="similarity">
    <text evidence="1">Belongs to the TEC1 family.</text>
</comment>
<evidence type="ECO:0000256" key="1">
    <source>
        <dbReference type="ARBA" id="ARBA00008421"/>
    </source>
</evidence>
<comment type="caution">
    <text evidence="3">The sequence shown here is derived from an EMBL/GenBank/DDBJ whole genome shotgun (WGS) entry which is preliminary data.</text>
</comment>
<dbReference type="InterPro" id="IPR000818">
    <property type="entry name" value="TEA/ATTS_dom"/>
</dbReference>
<evidence type="ECO:0000313" key="3">
    <source>
        <dbReference type="EMBL" id="KAK7034998.1"/>
    </source>
</evidence>
<keyword evidence="4" id="KW-1185">Reference proteome</keyword>
<organism evidence="3 4">
    <name type="scientific">Favolaschia claudopus</name>
    <dbReference type="NCBI Taxonomy" id="2862362"/>
    <lineage>
        <taxon>Eukaryota</taxon>
        <taxon>Fungi</taxon>
        <taxon>Dikarya</taxon>
        <taxon>Basidiomycota</taxon>
        <taxon>Agaricomycotina</taxon>
        <taxon>Agaricomycetes</taxon>
        <taxon>Agaricomycetidae</taxon>
        <taxon>Agaricales</taxon>
        <taxon>Marasmiineae</taxon>
        <taxon>Mycenaceae</taxon>
        <taxon>Favolaschia</taxon>
    </lineage>
</organism>
<accession>A0AAW0C9B6</accession>
<proteinExistence type="inferred from homology"/>
<dbReference type="Gene3D" id="6.10.20.40">
    <property type="entry name" value="TEA/ATTS domain"/>
    <property type="match status" value="1"/>
</dbReference>
<name>A0AAW0C9B6_9AGAR</name>